<proteinExistence type="predicted"/>
<evidence type="ECO:0000259" key="2">
    <source>
        <dbReference type="Pfam" id="PF02931"/>
    </source>
</evidence>
<dbReference type="AlphaFoldDB" id="A0A9D4IV73"/>
<accession>A0A9D4IV73</accession>
<dbReference type="Gene3D" id="2.70.170.10">
    <property type="entry name" value="Neurotransmitter-gated ion-channel ligand-binding domain"/>
    <property type="match status" value="1"/>
</dbReference>
<feature type="chain" id="PRO_5038571772" description="Neurotransmitter-gated ion-channel ligand-binding domain-containing protein" evidence="1">
    <location>
        <begin position="25"/>
        <end position="134"/>
    </location>
</feature>
<evidence type="ECO:0000256" key="1">
    <source>
        <dbReference type="SAM" id="SignalP"/>
    </source>
</evidence>
<protein>
    <recommendedName>
        <fullName evidence="2">Neurotransmitter-gated ion-channel ligand-binding domain-containing protein</fullName>
    </recommendedName>
</protein>
<dbReference type="Proteomes" id="UP000828390">
    <property type="component" value="Unassembled WGS sequence"/>
</dbReference>
<dbReference type="InterPro" id="IPR036734">
    <property type="entry name" value="Neur_chan_lig-bd_sf"/>
</dbReference>
<keyword evidence="4" id="KW-1185">Reference proteome</keyword>
<reference evidence="3" key="1">
    <citation type="journal article" date="2019" name="bioRxiv">
        <title>The Genome of the Zebra Mussel, Dreissena polymorpha: A Resource for Invasive Species Research.</title>
        <authorList>
            <person name="McCartney M.A."/>
            <person name="Auch B."/>
            <person name="Kono T."/>
            <person name="Mallez S."/>
            <person name="Zhang Y."/>
            <person name="Obille A."/>
            <person name="Becker A."/>
            <person name="Abrahante J.E."/>
            <person name="Garbe J."/>
            <person name="Badalamenti J.P."/>
            <person name="Herman A."/>
            <person name="Mangelson H."/>
            <person name="Liachko I."/>
            <person name="Sullivan S."/>
            <person name="Sone E.D."/>
            <person name="Koren S."/>
            <person name="Silverstein K.A.T."/>
            <person name="Beckman K.B."/>
            <person name="Gohl D.M."/>
        </authorList>
    </citation>
    <scope>NUCLEOTIDE SEQUENCE</scope>
    <source>
        <strain evidence="3">Duluth1</strain>
        <tissue evidence="3">Whole animal</tissue>
    </source>
</reference>
<dbReference type="InterPro" id="IPR006201">
    <property type="entry name" value="Neur_channel"/>
</dbReference>
<evidence type="ECO:0000313" key="3">
    <source>
        <dbReference type="EMBL" id="KAH3785947.1"/>
    </source>
</evidence>
<dbReference type="Pfam" id="PF02931">
    <property type="entry name" value="Neur_chan_LBD"/>
    <property type="match status" value="1"/>
</dbReference>
<comment type="caution">
    <text evidence="3">The sequence shown here is derived from an EMBL/GenBank/DDBJ whole genome shotgun (WGS) entry which is preliminary data.</text>
</comment>
<dbReference type="EMBL" id="JAIWYP010000008">
    <property type="protein sequence ID" value="KAH3785947.1"/>
    <property type="molecule type" value="Genomic_DNA"/>
</dbReference>
<reference evidence="3" key="2">
    <citation type="submission" date="2020-11" db="EMBL/GenBank/DDBJ databases">
        <authorList>
            <person name="McCartney M.A."/>
            <person name="Auch B."/>
            <person name="Kono T."/>
            <person name="Mallez S."/>
            <person name="Becker A."/>
            <person name="Gohl D.M."/>
            <person name="Silverstein K.A.T."/>
            <person name="Koren S."/>
            <person name="Bechman K.B."/>
            <person name="Herman A."/>
            <person name="Abrahante J.E."/>
            <person name="Garbe J."/>
        </authorList>
    </citation>
    <scope>NUCLEOTIDE SEQUENCE</scope>
    <source>
        <strain evidence="3">Duluth1</strain>
        <tissue evidence="3">Whole animal</tissue>
    </source>
</reference>
<dbReference type="InterPro" id="IPR006202">
    <property type="entry name" value="Neur_chan_lig-bd"/>
</dbReference>
<dbReference type="GO" id="GO:0004888">
    <property type="term" value="F:transmembrane signaling receptor activity"/>
    <property type="evidence" value="ECO:0007669"/>
    <property type="project" value="InterPro"/>
</dbReference>
<feature type="domain" description="Neurotransmitter-gated ion-channel ligand-binding" evidence="2">
    <location>
        <begin position="29"/>
        <end position="124"/>
    </location>
</feature>
<gene>
    <name evidence="3" type="ORF">DPMN_164043</name>
</gene>
<organism evidence="3 4">
    <name type="scientific">Dreissena polymorpha</name>
    <name type="common">Zebra mussel</name>
    <name type="synonym">Mytilus polymorpha</name>
    <dbReference type="NCBI Taxonomy" id="45954"/>
    <lineage>
        <taxon>Eukaryota</taxon>
        <taxon>Metazoa</taxon>
        <taxon>Spiralia</taxon>
        <taxon>Lophotrochozoa</taxon>
        <taxon>Mollusca</taxon>
        <taxon>Bivalvia</taxon>
        <taxon>Autobranchia</taxon>
        <taxon>Heteroconchia</taxon>
        <taxon>Euheterodonta</taxon>
        <taxon>Imparidentia</taxon>
        <taxon>Neoheterodontei</taxon>
        <taxon>Myida</taxon>
        <taxon>Dreissenoidea</taxon>
        <taxon>Dreissenidae</taxon>
        <taxon>Dreissena</taxon>
    </lineage>
</organism>
<dbReference type="PANTHER" id="PTHR18945">
    <property type="entry name" value="NEUROTRANSMITTER GATED ION CHANNEL"/>
    <property type="match status" value="1"/>
</dbReference>
<keyword evidence="1" id="KW-0732">Signal</keyword>
<dbReference type="SUPFAM" id="SSF63712">
    <property type="entry name" value="Nicotinic receptor ligand binding domain-like"/>
    <property type="match status" value="1"/>
</dbReference>
<dbReference type="GO" id="GO:0005230">
    <property type="term" value="F:extracellular ligand-gated monoatomic ion channel activity"/>
    <property type="evidence" value="ECO:0007669"/>
    <property type="project" value="InterPro"/>
</dbReference>
<dbReference type="CDD" id="cd18989">
    <property type="entry name" value="LGIC_ECD_cation"/>
    <property type="match status" value="1"/>
</dbReference>
<name>A0A9D4IV73_DREPO</name>
<evidence type="ECO:0000313" key="4">
    <source>
        <dbReference type="Proteomes" id="UP000828390"/>
    </source>
</evidence>
<feature type="signal peptide" evidence="1">
    <location>
        <begin position="1"/>
        <end position="24"/>
    </location>
</feature>
<sequence>MSRVLVRLLMFQWICTTCFVTSETANDTKNLIMKLFQPAGYTKTIRPLINQHHVLTVRTDMFLNSIIDFNEQEENIKISGHLFIRWFDEFLQWNPEEYGGLESFVSPQDDIWRPDVALHNSFRTFTGLGSSNYC</sequence>
<dbReference type="GO" id="GO:0016020">
    <property type="term" value="C:membrane"/>
    <property type="evidence" value="ECO:0007669"/>
    <property type="project" value="InterPro"/>
</dbReference>